<dbReference type="InterPro" id="IPR036378">
    <property type="entry name" value="FAS1_dom_sf"/>
</dbReference>
<proteinExistence type="predicted"/>
<dbReference type="Gene3D" id="2.30.180.10">
    <property type="entry name" value="FAS1 domain"/>
    <property type="match status" value="1"/>
</dbReference>
<organism evidence="3 4">
    <name type="scientific">Cronartium quercuum f. sp. fusiforme G11</name>
    <dbReference type="NCBI Taxonomy" id="708437"/>
    <lineage>
        <taxon>Eukaryota</taxon>
        <taxon>Fungi</taxon>
        <taxon>Dikarya</taxon>
        <taxon>Basidiomycota</taxon>
        <taxon>Pucciniomycotina</taxon>
        <taxon>Pucciniomycetes</taxon>
        <taxon>Pucciniales</taxon>
        <taxon>Coleosporiaceae</taxon>
        <taxon>Cronartium</taxon>
    </lineage>
</organism>
<sequence>MPTTHYPYQAWALMRFKAQDSQFVSSPDMMVTITASTDEDGDWVNVTSKDGQSGPVPSGFLVQLDDDNIKGGAKKPGVLVASPLVAELVAATTDNETNPLQPPSESLATEPPPSPNISNLASLSELSSLVSTVNGASPQPLTQLDQTPGLTIFAPINLALCGTPNVSSFQAMLLNHLVNSTVLYSAVIANATNATSAGGALLTFASSSGSETITLGTKTLKMAQSDILINNGVIHLVAGVLRILDRGSAINQFFQLLIFSLKRSLK</sequence>
<feature type="region of interest" description="Disordered" evidence="1">
    <location>
        <begin position="95"/>
        <end position="118"/>
    </location>
</feature>
<dbReference type="EMBL" id="MU167406">
    <property type="protein sequence ID" value="KAG0141022.1"/>
    <property type="molecule type" value="Genomic_DNA"/>
</dbReference>
<comment type="caution">
    <text evidence="3">The sequence shown here is derived from an EMBL/GenBank/DDBJ whole genome shotgun (WGS) entry which is preliminary data.</text>
</comment>
<dbReference type="PROSITE" id="PS50213">
    <property type="entry name" value="FAS1"/>
    <property type="match status" value="1"/>
</dbReference>
<dbReference type="Proteomes" id="UP000886653">
    <property type="component" value="Unassembled WGS sequence"/>
</dbReference>
<gene>
    <name evidence="3" type="ORF">CROQUDRAFT_718371</name>
</gene>
<dbReference type="OrthoDB" id="286301at2759"/>
<dbReference type="Pfam" id="PF02469">
    <property type="entry name" value="Fasciclin"/>
    <property type="match status" value="1"/>
</dbReference>
<dbReference type="SUPFAM" id="SSF50044">
    <property type="entry name" value="SH3-domain"/>
    <property type="match status" value="1"/>
</dbReference>
<accession>A0A9P6T6H6</accession>
<name>A0A9P6T6H6_9BASI</name>
<evidence type="ECO:0000313" key="4">
    <source>
        <dbReference type="Proteomes" id="UP000886653"/>
    </source>
</evidence>
<evidence type="ECO:0000259" key="2">
    <source>
        <dbReference type="PROSITE" id="PS50213"/>
    </source>
</evidence>
<feature type="compositionally biased region" description="Polar residues" evidence="1">
    <location>
        <begin position="95"/>
        <end position="107"/>
    </location>
</feature>
<evidence type="ECO:0000313" key="3">
    <source>
        <dbReference type="EMBL" id="KAG0141022.1"/>
    </source>
</evidence>
<dbReference type="AlphaFoldDB" id="A0A9P6T6H6"/>
<reference evidence="3" key="1">
    <citation type="submission" date="2013-11" db="EMBL/GenBank/DDBJ databases">
        <title>Genome sequence of the fusiform rust pathogen reveals effectors for host alternation and coevolution with pine.</title>
        <authorList>
            <consortium name="DOE Joint Genome Institute"/>
            <person name="Smith K."/>
            <person name="Pendleton A."/>
            <person name="Kubisiak T."/>
            <person name="Anderson C."/>
            <person name="Salamov A."/>
            <person name="Aerts A."/>
            <person name="Riley R."/>
            <person name="Clum A."/>
            <person name="Lindquist E."/>
            <person name="Ence D."/>
            <person name="Campbell M."/>
            <person name="Kronenberg Z."/>
            <person name="Feau N."/>
            <person name="Dhillon B."/>
            <person name="Hamelin R."/>
            <person name="Burleigh J."/>
            <person name="Smith J."/>
            <person name="Yandell M."/>
            <person name="Nelson C."/>
            <person name="Grigoriev I."/>
            <person name="Davis J."/>
        </authorList>
    </citation>
    <scope>NUCLEOTIDE SEQUENCE</scope>
    <source>
        <strain evidence="3">G11</strain>
    </source>
</reference>
<keyword evidence="4" id="KW-1185">Reference proteome</keyword>
<protein>
    <recommendedName>
        <fullName evidence="2">FAS1 domain-containing protein</fullName>
    </recommendedName>
</protein>
<feature type="domain" description="FAS1" evidence="2">
    <location>
        <begin position="113"/>
        <end position="241"/>
    </location>
</feature>
<evidence type="ECO:0000256" key="1">
    <source>
        <dbReference type="SAM" id="MobiDB-lite"/>
    </source>
</evidence>
<dbReference type="SMART" id="SM00554">
    <property type="entry name" value="FAS1"/>
    <property type="match status" value="1"/>
</dbReference>
<dbReference type="InterPro" id="IPR036028">
    <property type="entry name" value="SH3-like_dom_sf"/>
</dbReference>
<dbReference type="InterPro" id="IPR000782">
    <property type="entry name" value="FAS1_domain"/>
</dbReference>
<dbReference type="SUPFAM" id="SSF82153">
    <property type="entry name" value="FAS1 domain"/>
    <property type="match status" value="1"/>
</dbReference>